<protein>
    <submittedName>
        <fullName evidence="2">Uncharacterized protein</fullName>
    </submittedName>
</protein>
<organism evidence="2 3">
    <name type="scientific">Trichinella pseudospiralis</name>
    <name type="common">Parasitic roundworm</name>
    <dbReference type="NCBI Taxonomy" id="6337"/>
    <lineage>
        <taxon>Eukaryota</taxon>
        <taxon>Metazoa</taxon>
        <taxon>Ecdysozoa</taxon>
        <taxon>Nematoda</taxon>
        <taxon>Enoplea</taxon>
        <taxon>Dorylaimia</taxon>
        <taxon>Trichinellida</taxon>
        <taxon>Trichinellidae</taxon>
        <taxon>Trichinella</taxon>
    </lineage>
</organism>
<feature type="transmembrane region" description="Helical" evidence="1">
    <location>
        <begin position="13"/>
        <end position="33"/>
    </location>
</feature>
<dbReference type="AlphaFoldDB" id="A0A0V1J672"/>
<sequence>MVQAILTWSAPGAIVYLNLMQPGALFLPFNILFKQFRDLAIPYGTLHNYSVNIILKCRWLKIEFCLYPPHLQSITSVCCAALYYRFAVSLTRMRFTRGKNGTIELWNNFTCIPQIKTL</sequence>
<keyword evidence="3" id="KW-1185">Reference proteome</keyword>
<name>A0A0V1J672_TRIPS</name>
<evidence type="ECO:0000313" key="3">
    <source>
        <dbReference type="Proteomes" id="UP000054805"/>
    </source>
</evidence>
<dbReference type="EMBL" id="JYDS01000037">
    <property type="protein sequence ID" value="KRZ30165.1"/>
    <property type="molecule type" value="Genomic_DNA"/>
</dbReference>
<dbReference type="Proteomes" id="UP000054805">
    <property type="component" value="Unassembled WGS sequence"/>
</dbReference>
<keyword evidence="1" id="KW-0472">Membrane</keyword>
<keyword evidence="1" id="KW-1133">Transmembrane helix</keyword>
<gene>
    <name evidence="2" type="ORF">T4B_13245</name>
</gene>
<proteinExistence type="predicted"/>
<comment type="caution">
    <text evidence="2">The sequence shown here is derived from an EMBL/GenBank/DDBJ whole genome shotgun (WGS) entry which is preliminary data.</text>
</comment>
<evidence type="ECO:0000313" key="2">
    <source>
        <dbReference type="EMBL" id="KRZ30165.1"/>
    </source>
</evidence>
<keyword evidence="1" id="KW-0812">Transmembrane</keyword>
<evidence type="ECO:0000256" key="1">
    <source>
        <dbReference type="SAM" id="Phobius"/>
    </source>
</evidence>
<reference evidence="2 3" key="1">
    <citation type="submission" date="2015-01" db="EMBL/GenBank/DDBJ databases">
        <title>Evolution of Trichinella species and genotypes.</title>
        <authorList>
            <person name="Korhonen P.K."/>
            <person name="Edoardo P."/>
            <person name="Giuseppe L.R."/>
            <person name="Gasser R.B."/>
        </authorList>
    </citation>
    <scope>NUCLEOTIDE SEQUENCE [LARGE SCALE GENOMIC DNA]</scope>
    <source>
        <strain evidence="2">ISS588</strain>
    </source>
</reference>
<accession>A0A0V1J672</accession>